<dbReference type="AlphaFoldDB" id="A0AAE0XPQ6"/>
<accession>A0AAE0XPQ6</accession>
<protein>
    <submittedName>
        <fullName evidence="1">Uncharacterized protein</fullName>
    </submittedName>
</protein>
<dbReference type="EMBL" id="JAWDGP010007856">
    <property type="protein sequence ID" value="KAK3702331.1"/>
    <property type="molecule type" value="Genomic_DNA"/>
</dbReference>
<dbReference type="Proteomes" id="UP001283361">
    <property type="component" value="Unassembled WGS sequence"/>
</dbReference>
<evidence type="ECO:0000313" key="1">
    <source>
        <dbReference type="EMBL" id="KAK3702331.1"/>
    </source>
</evidence>
<organism evidence="1 2">
    <name type="scientific">Elysia crispata</name>
    <name type="common">lettuce slug</name>
    <dbReference type="NCBI Taxonomy" id="231223"/>
    <lineage>
        <taxon>Eukaryota</taxon>
        <taxon>Metazoa</taxon>
        <taxon>Spiralia</taxon>
        <taxon>Lophotrochozoa</taxon>
        <taxon>Mollusca</taxon>
        <taxon>Gastropoda</taxon>
        <taxon>Heterobranchia</taxon>
        <taxon>Euthyneura</taxon>
        <taxon>Panpulmonata</taxon>
        <taxon>Sacoglossa</taxon>
        <taxon>Placobranchoidea</taxon>
        <taxon>Plakobranchidae</taxon>
        <taxon>Elysia</taxon>
    </lineage>
</organism>
<name>A0AAE0XPQ6_9GAST</name>
<comment type="caution">
    <text evidence="1">The sequence shown here is derived from an EMBL/GenBank/DDBJ whole genome shotgun (WGS) entry which is preliminary data.</text>
</comment>
<reference evidence="1" key="1">
    <citation type="journal article" date="2023" name="G3 (Bethesda)">
        <title>A reference genome for the long-term kleptoplast-retaining sea slug Elysia crispata morphotype clarki.</title>
        <authorList>
            <person name="Eastman K.E."/>
            <person name="Pendleton A.L."/>
            <person name="Shaikh M.A."/>
            <person name="Suttiyut T."/>
            <person name="Ogas R."/>
            <person name="Tomko P."/>
            <person name="Gavelis G."/>
            <person name="Widhalm J.R."/>
            <person name="Wisecaver J.H."/>
        </authorList>
    </citation>
    <scope>NUCLEOTIDE SEQUENCE</scope>
    <source>
        <strain evidence="1">ECLA1</strain>
    </source>
</reference>
<sequence>MGNHLTNPIKHGFTSICFDQSQLLEPTCGRDLYEFRGGGVRSAGQDDESQPGPMLQAKNDVSAASCDCAGKVMFVTG</sequence>
<evidence type="ECO:0000313" key="2">
    <source>
        <dbReference type="Proteomes" id="UP001283361"/>
    </source>
</evidence>
<proteinExistence type="predicted"/>
<gene>
    <name evidence="1" type="ORF">RRG08_008719</name>
</gene>
<keyword evidence="2" id="KW-1185">Reference proteome</keyword>